<evidence type="ECO:0000313" key="3">
    <source>
        <dbReference type="Proteomes" id="UP001597227"/>
    </source>
</evidence>
<dbReference type="Gene3D" id="3.40.50.720">
    <property type="entry name" value="NAD(P)-binding Rossmann-like Domain"/>
    <property type="match status" value="1"/>
</dbReference>
<organism evidence="2 3">
    <name type="scientific">Fredinandcohnia salidurans</name>
    <dbReference type="NCBI Taxonomy" id="2595041"/>
    <lineage>
        <taxon>Bacteria</taxon>
        <taxon>Bacillati</taxon>
        <taxon>Bacillota</taxon>
        <taxon>Bacilli</taxon>
        <taxon>Bacillales</taxon>
        <taxon>Bacillaceae</taxon>
        <taxon>Fredinandcohnia</taxon>
    </lineage>
</organism>
<proteinExistence type="predicted"/>
<dbReference type="InterPro" id="IPR001509">
    <property type="entry name" value="Epimerase_deHydtase"/>
</dbReference>
<evidence type="ECO:0000259" key="1">
    <source>
        <dbReference type="Pfam" id="PF01370"/>
    </source>
</evidence>
<name>A0ABW4MRQ0_9BACI</name>
<dbReference type="InterPro" id="IPR036291">
    <property type="entry name" value="NAD(P)-bd_dom_sf"/>
</dbReference>
<feature type="domain" description="NAD-dependent epimerase/dehydratase" evidence="1">
    <location>
        <begin position="4"/>
        <end position="220"/>
    </location>
</feature>
<protein>
    <submittedName>
        <fullName evidence="2">SDR family NAD(P)-dependent oxidoreductase</fullName>
    </submittedName>
</protein>
<comment type="caution">
    <text evidence="2">The sequence shown here is derived from an EMBL/GenBank/DDBJ whole genome shotgun (WGS) entry which is preliminary data.</text>
</comment>
<sequence>MEKALVLGASGGMGYAIVEELIEREIEVIAFARSKEKLEKLFKNKEKVQIVTGDVFNERDLIKAAEGIDIIFHAINIPYSEWNEKQPTLMRNVVQAAESANSKLAIVDNIYAYGRGTGRKINEQYPKNPHTKKGKIRVELCNIAFQANVPVLIAHFPDFYGPNAANAMLTYTFDKMVQNKKAKFVGNKQNAREYIYTPDGAKAIVELAIHEKAYGQSWNIPAAGVISGEKIISIAGSHLHYPKSVSTVTKGMIRFLGIFDKQMREVVEMLYLTEDPVVLDGSKYEKEIGTLPATPYEEGIKRTLDFMKSNPSNN</sequence>
<dbReference type="PANTHER" id="PTHR48079:SF6">
    <property type="entry name" value="NAD(P)-BINDING DOMAIN-CONTAINING PROTEIN-RELATED"/>
    <property type="match status" value="1"/>
</dbReference>
<reference evidence="3" key="1">
    <citation type="journal article" date="2019" name="Int. J. Syst. Evol. Microbiol.">
        <title>The Global Catalogue of Microorganisms (GCM) 10K type strain sequencing project: providing services to taxonomists for standard genome sequencing and annotation.</title>
        <authorList>
            <consortium name="The Broad Institute Genomics Platform"/>
            <consortium name="The Broad Institute Genome Sequencing Center for Infectious Disease"/>
            <person name="Wu L."/>
            <person name="Ma J."/>
        </authorList>
    </citation>
    <scope>NUCLEOTIDE SEQUENCE [LARGE SCALE GENOMIC DNA]</scope>
    <source>
        <strain evidence="3">CCUG 15531</strain>
    </source>
</reference>
<dbReference type="PANTHER" id="PTHR48079">
    <property type="entry name" value="PROTEIN YEEZ"/>
    <property type="match status" value="1"/>
</dbReference>
<dbReference type="SUPFAM" id="SSF51735">
    <property type="entry name" value="NAD(P)-binding Rossmann-fold domains"/>
    <property type="match status" value="1"/>
</dbReference>
<accession>A0ABW4MRQ0</accession>
<dbReference type="Proteomes" id="UP001597227">
    <property type="component" value="Unassembled WGS sequence"/>
</dbReference>
<keyword evidence="3" id="KW-1185">Reference proteome</keyword>
<dbReference type="RefSeq" id="WP_304214732.1">
    <property type="nucleotide sequence ID" value="NZ_JBHUEK010000026.1"/>
</dbReference>
<evidence type="ECO:0000313" key="2">
    <source>
        <dbReference type="EMBL" id="MFD1780661.1"/>
    </source>
</evidence>
<dbReference type="InterPro" id="IPR051783">
    <property type="entry name" value="NAD(P)-dependent_oxidoreduct"/>
</dbReference>
<dbReference type="Pfam" id="PF01370">
    <property type="entry name" value="Epimerase"/>
    <property type="match status" value="1"/>
</dbReference>
<dbReference type="EMBL" id="JBHUEK010000026">
    <property type="protein sequence ID" value="MFD1780661.1"/>
    <property type="molecule type" value="Genomic_DNA"/>
</dbReference>
<gene>
    <name evidence="2" type="ORF">ACFSFW_18505</name>
</gene>